<evidence type="ECO:0000256" key="1">
    <source>
        <dbReference type="SAM" id="Coils"/>
    </source>
</evidence>
<proteinExistence type="predicted"/>
<dbReference type="AlphaFoldDB" id="A0A1B7TF61"/>
<reference evidence="5" key="1">
    <citation type="journal article" date="2016" name="Proc. Natl. Acad. Sci. U.S.A.">
        <title>Comparative genomics of biotechnologically important yeasts.</title>
        <authorList>
            <person name="Riley R."/>
            <person name="Haridas S."/>
            <person name="Wolfe K.H."/>
            <person name="Lopes M.R."/>
            <person name="Hittinger C.T."/>
            <person name="Goeker M."/>
            <person name="Salamov A.A."/>
            <person name="Wisecaver J.H."/>
            <person name="Long T.M."/>
            <person name="Calvey C.H."/>
            <person name="Aerts A.L."/>
            <person name="Barry K.W."/>
            <person name="Choi C."/>
            <person name="Clum A."/>
            <person name="Coughlan A.Y."/>
            <person name="Deshpande S."/>
            <person name="Douglass A.P."/>
            <person name="Hanson S.J."/>
            <person name="Klenk H.-P."/>
            <person name="LaButti K.M."/>
            <person name="Lapidus A."/>
            <person name="Lindquist E.A."/>
            <person name="Lipzen A.M."/>
            <person name="Meier-Kolthoff J.P."/>
            <person name="Ohm R.A."/>
            <person name="Otillar R.P."/>
            <person name="Pangilinan J.L."/>
            <person name="Peng Y."/>
            <person name="Rokas A."/>
            <person name="Rosa C.A."/>
            <person name="Scheuner C."/>
            <person name="Sibirny A.A."/>
            <person name="Slot J.C."/>
            <person name="Stielow J.B."/>
            <person name="Sun H."/>
            <person name="Kurtzman C.P."/>
            <person name="Blackwell M."/>
            <person name="Grigoriev I.V."/>
            <person name="Jeffries T.W."/>
        </authorList>
    </citation>
    <scope>NUCLEOTIDE SEQUENCE [LARGE SCALE GENOMIC DNA]</scope>
    <source>
        <strain evidence="5">NRRL Y-1626</strain>
    </source>
</reference>
<keyword evidence="3" id="KW-0472">Membrane</keyword>
<keyword evidence="3" id="KW-1133">Transmembrane helix</keyword>
<feature type="region of interest" description="Disordered" evidence="2">
    <location>
        <begin position="47"/>
        <end position="67"/>
    </location>
</feature>
<evidence type="ECO:0000256" key="2">
    <source>
        <dbReference type="SAM" id="MobiDB-lite"/>
    </source>
</evidence>
<evidence type="ECO:0000256" key="3">
    <source>
        <dbReference type="SAM" id="Phobius"/>
    </source>
</evidence>
<comment type="caution">
    <text evidence="4">The sequence shown here is derived from an EMBL/GenBank/DDBJ whole genome shotgun (WGS) entry which is preliminary data.</text>
</comment>
<feature type="compositionally biased region" description="Low complexity" evidence="2">
    <location>
        <begin position="55"/>
        <end position="67"/>
    </location>
</feature>
<sequence length="566" mass="64982">MMNDNKVASPSSFAMLNLNKLDGSENGNNTNLKNFSHHSLQRLKFNDFNNPKLTSSNSSGSLSPHSPSFNDLSKLSIYRNQGTDEKQKNSSADLARPNIYSSMYDIKTLDNKNEGKNENFRNDFIQSKPMAQSTSYNFAAASRKYSVDSSATTKLRSIKEKDYHHYKKPKLTINSGNNKVFNKYNARHYNKVAEITLMGKPFSDILFKKNNENPESQINANDSTINAASPTNELPAHDTFDNTKFVYGTAKEHGFGSNIKKEIPTIGNVDEDLFPLSPNRPVLTNDASINNVKDGLYKTISDTKLNRPQLISISSASRSNEISGRSKIMKSDDSSNLSLSSVLLTKKYDIKLKDIVNDEFLSTEVLLNPIKEILIKQIQMFNECDINDSENNNKNKEESKDIDSLMKIEKIINDVYITKHISTVVKKLNTAAISFNKESKKINDLNVWKKELEVKIKQLQKTVENLHSDQLSQNLKQLFLIKEQTETKFNHNMQNNEESTKQYAKIVAKYEKLKDVKLTKLENWKKSINKMEKYEQEKNCKFLSYYDIAFIVLTMIFYYYCYYYRK</sequence>
<keyword evidence="1" id="KW-0175">Coiled coil</keyword>
<feature type="coiled-coil region" evidence="1">
    <location>
        <begin position="442"/>
        <end position="469"/>
    </location>
</feature>
<gene>
    <name evidence="4" type="ORF">HANVADRAFT_119486</name>
</gene>
<evidence type="ECO:0000313" key="4">
    <source>
        <dbReference type="EMBL" id="OBA27382.1"/>
    </source>
</evidence>
<dbReference type="EMBL" id="LXPE01000009">
    <property type="protein sequence ID" value="OBA27382.1"/>
    <property type="molecule type" value="Genomic_DNA"/>
</dbReference>
<name>A0A1B7TF61_9ASCO</name>
<keyword evidence="5" id="KW-1185">Reference proteome</keyword>
<accession>A0A1B7TF61</accession>
<evidence type="ECO:0000313" key="5">
    <source>
        <dbReference type="Proteomes" id="UP000092321"/>
    </source>
</evidence>
<protein>
    <submittedName>
        <fullName evidence="4">Uncharacterized protein</fullName>
    </submittedName>
</protein>
<feature type="transmembrane region" description="Helical" evidence="3">
    <location>
        <begin position="543"/>
        <end position="562"/>
    </location>
</feature>
<dbReference type="OrthoDB" id="3972757at2759"/>
<dbReference type="Proteomes" id="UP000092321">
    <property type="component" value="Unassembled WGS sequence"/>
</dbReference>
<keyword evidence="3" id="KW-0812">Transmembrane</keyword>
<organism evidence="4 5">
    <name type="scientific">Hanseniaspora valbyensis NRRL Y-1626</name>
    <dbReference type="NCBI Taxonomy" id="766949"/>
    <lineage>
        <taxon>Eukaryota</taxon>
        <taxon>Fungi</taxon>
        <taxon>Dikarya</taxon>
        <taxon>Ascomycota</taxon>
        <taxon>Saccharomycotina</taxon>
        <taxon>Saccharomycetes</taxon>
        <taxon>Saccharomycodales</taxon>
        <taxon>Saccharomycodaceae</taxon>
        <taxon>Hanseniaspora</taxon>
    </lineage>
</organism>